<feature type="transmembrane region" description="Helical" evidence="2">
    <location>
        <begin position="177"/>
        <end position="198"/>
    </location>
</feature>
<dbReference type="EMBL" id="BQKY01000004">
    <property type="protein sequence ID" value="GJN89136.1"/>
    <property type="molecule type" value="Genomic_DNA"/>
</dbReference>
<keyword evidence="2" id="KW-0812">Transmembrane</keyword>
<reference evidence="3 4" key="1">
    <citation type="submission" date="2021-12" db="EMBL/GenBank/DDBJ databases">
        <title>High titer production of polyol ester of fatty acids by Rhodotorula paludigena BS15 towards product separation-free biomass refinery.</title>
        <authorList>
            <person name="Mano J."/>
            <person name="Ono H."/>
            <person name="Tanaka T."/>
            <person name="Naito K."/>
            <person name="Sushida H."/>
            <person name="Ike M."/>
            <person name="Tokuyasu K."/>
            <person name="Kitaoka M."/>
        </authorList>
    </citation>
    <scope>NUCLEOTIDE SEQUENCE [LARGE SCALE GENOMIC DNA]</scope>
    <source>
        <strain evidence="3 4">BS15</strain>
    </source>
</reference>
<evidence type="ECO:0000313" key="4">
    <source>
        <dbReference type="Proteomes" id="UP001342314"/>
    </source>
</evidence>
<gene>
    <name evidence="3" type="ORF">Rhopal_002110-T1</name>
</gene>
<feature type="compositionally biased region" description="Basic and acidic residues" evidence="1">
    <location>
        <begin position="286"/>
        <end position="299"/>
    </location>
</feature>
<feature type="transmembrane region" description="Helical" evidence="2">
    <location>
        <begin position="254"/>
        <end position="276"/>
    </location>
</feature>
<comment type="caution">
    <text evidence="3">The sequence shown here is derived from an EMBL/GenBank/DDBJ whole genome shotgun (WGS) entry which is preliminary data.</text>
</comment>
<feature type="region of interest" description="Disordered" evidence="1">
    <location>
        <begin position="278"/>
        <end position="302"/>
    </location>
</feature>
<evidence type="ECO:0000256" key="1">
    <source>
        <dbReference type="SAM" id="MobiDB-lite"/>
    </source>
</evidence>
<feature type="region of interest" description="Disordered" evidence="1">
    <location>
        <begin position="316"/>
        <end position="355"/>
    </location>
</feature>
<name>A0AAV5G9Q0_9BASI</name>
<evidence type="ECO:0000256" key="2">
    <source>
        <dbReference type="SAM" id="Phobius"/>
    </source>
</evidence>
<dbReference type="AlphaFoldDB" id="A0AAV5G9Q0"/>
<sequence length="424" mass="46150">MADATPRVLAEEAVLDDSIAFGRSRLPLVRVLLCAVPWSALLFGMSLRLCVTYARKYRRDRWPSRLLVPLLAVLATGSVATQVAALFQVLTAAVKGGGYAAVGRPGIDATGQACATINLIVAQLFFITRLWPFAKSWLIRVPVLLLWVASSVLSLVWDIRVTSITLGNPLIDGSDRAWGLSSSWIVVASSGLVTSLLWHHLRQMRHAQIASRHGLKRVGMYICLYIEASGLVDIVFLAVGIAQALRNVSEAARLVGFFAFLSSPLVSTYSVMFALTQRPPSPVTPRPDKSSSSGEKHFGGSDLHSLQRFRSTLGCTSRSNADAAGVEPTPPEFTRSPHESVVPESTPYITLDPDDPQTWRGDAVRLFPSLRFDPAHSLSSAISRPEAAHSLREPARGTRSYNEAVIDRDETVAALNLDAFNVLR</sequence>
<evidence type="ECO:0000313" key="3">
    <source>
        <dbReference type="EMBL" id="GJN89136.1"/>
    </source>
</evidence>
<evidence type="ECO:0008006" key="5">
    <source>
        <dbReference type="Google" id="ProtNLM"/>
    </source>
</evidence>
<keyword evidence="2" id="KW-1133">Transmembrane helix</keyword>
<keyword evidence="2" id="KW-0472">Membrane</keyword>
<accession>A0AAV5G9Q0</accession>
<feature type="transmembrane region" description="Helical" evidence="2">
    <location>
        <begin position="110"/>
        <end position="130"/>
    </location>
</feature>
<feature type="transmembrane region" description="Helical" evidence="2">
    <location>
        <begin position="218"/>
        <end position="242"/>
    </location>
</feature>
<keyword evidence="4" id="KW-1185">Reference proteome</keyword>
<proteinExistence type="predicted"/>
<organism evidence="3 4">
    <name type="scientific">Rhodotorula paludigena</name>
    <dbReference type="NCBI Taxonomy" id="86838"/>
    <lineage>
        <taxon>Eukaryota</taxon>
        <taxon>Fungi</taxon>
        <taxon>Dikarya</taxon>
        <taxon>Basidiomycota</taxon>
        <taxon>Pucciniomycotina</taxon>
        <taxon>Microbotryomycetes</taxon>
        <taxon>Sporidiobolales</taxon>
        <taxon>Sporidiobolaceae</taxon>
        <taxon>Rhodotorula</taxon>
    </lineage>
</organism>
<feature type="transmembrane region" description="Helical" evidence="2">
    <location>
        <begin position="137"/>
        <end position="157"/>
    </location>
</feature>
<feature type="transmembrane region" description="Helical" evidence="2">
    <location>
        <begin position="66"/>
        <end position="90"/>
    </location>
</feature>
<protein>
    <recommendedName>
        <fullName evidence="5">Integral membrane protein</fullName>
    </recommendedName>
</protein>
<dbReference type="Proteomes" id="UP001342314">
    <property type="component" value="Unassembled WGS sequence"/>
</dbReference>
<feature type="transmembrane region" description="Helical" evidence="2">
    <location>
        <begin position="28"/>
        <end position="54"/>
    </location>
</feature>